<feature type="region of interest" description="Disordered" evidence="1">
    <location>
        <begin position="1"/>
        <end position="22"/>
    </location>
</feature>
<feature type="compositionally biased region" description="Polar residues" evidence="1">
    <location>
        <begin position="1"/>
        <end position="21"/>
    </location>
</feature>
<evidence type="ECO:0000313" key="3">
    <source>
        <dbReference type="Proteomes" id="UP000255165"/>
    </source>
</evidence>
<dbReference type="AlphaFoldDB" id="A0A370P180"/>
<evidence type="ECO:0000313" key="2">
    <source>
        <dbReference type="EMBL" id="RDK11528.1"/>
    </source>
</evidence>
<gene>
    <name evidence="2" type="ORF">DN412_03975</name>
</gene>
<organism evidence="2 3">
    <name type="scientific">Cupriavidus lacunae</name>
    <dbReference type="NCBI Taxonomy" id="2666307"/>
    <lineage>
        <taxon>Bacteria</taxon>
        <taxon>Pseudomonadati</taxon>
        <taxon>Pseudomonadota</taxon>
        <taxon>Betaproteobacteria</taxon>
        <taxon>Burkholderiales</taxon>
        <taxon>Burkholderiaceae</taxon>
        <taxon>Cupriavidus</taxon>
    </lineage>
</organism>
<keyword evidence="3" id="KW-1185">Reference proteome</keyword>
<dbReference type="RefSeq" id="WP_115013329.1">
    <property type="nucleotide sequence ID" value="NZ_QKWJ01000003.1"/>
</dbReference>
<comment type="caution">
    <text evidence="2">The sequence shown here is derived from an EMBL/GenBank/DDBJ whole genome shotgun (WGS) entry which is preliminary data.</text>
</comment>
<dbReference type="EMBL" id="QKWJ01000003">
    <property type="protein sequence ID" value="RDK11528.1"/>
    <property type="molecule type" value="Genomic_DNA"/>
</dbReference>
<dbReference type="Proteomes" id="UP000255165">
    <property type="component" value="Unassembled WGS sequence"/>
</dbReference>
<protein>
    <submittedName>
        <fullName evidence="2">Uncharacterized protein</fullName>
    </submittedName>
</protein>
<proteinExistence type="predicted"/>
<sequence>MTTMTVKDLSAEQTLDSSQMHAVQGGRMKIPGQQLSPGVLLTTPDGDPLPVYVDGQLINSVGDGFVHLR</sequence>
<accession>A0A370P180</accession>
<evidence type="ECO:0000256" key="1">
    <source>
        <dbReference type="SAM" id="MobiDB-lite"/>
    </source>
</evidence>
<reference evidence="2 3" key="1">
    <citation type="submission" date="2018-06" db="EMBL/GenBank/DDBJ databases">
        <authorList>
            <person name="Feng T."/>
            <person name="Jeon C.O."/>
        </authorList>
    </citation>
    <scope>NUCLEOTIDE SEQUENCE [LARGE SCALE GENOMIC DNA]</scope>
    <source>
        <strain evidence="2 3">S23</strain>
    </source>
</reference>
<name>A0A370P180_9BURK</name>